<dbReference type="InterPro" id="IPR013217">
    <property type="entry name" value="Methyltransf_12"/>
</dbReference>
<dbReference type="Pfam" id="PF08242">
    <property type="entry name" value="Methyltransf_12"/>
    <property type="match status" value="1"/>
</dbReference>
<dbReference type="CDD" id="cd02440">
    <property type="entry name" value="AdoMet_MTases"/>
    <property type="match status" value="1"/>
</dbReference>
<evidence type="ECO:0000313" key="3">
    <source>
        <dbReference type="Proteomes" id="UP000433652"/>
    </source>
</evidence>
<dbReference type="Gene3D" id="3.40.50.150">
    <property type="entry name" value="Vaccinia Virus protein VP39"/>
    <property type="match status" value="1"/>
</dbReference>
<dbReference type="GO" id="GO:0032259">
    <property type="term" value="P:methylation"/>
    <property type="evidence" value="ECO:0007669"/>
    <property type="project" value="UniProtKB-KW"/>
</dbReference>
<comment type="caution">
    <text evidence="2">The sequence shown here is derived from an EMBL/GenBank/DDBJ whole genome shotgun (WGS) entry which is preliminary data.</text>
</comment>
<dbReference type="Proteomes" id="UP000433652">
    <property type="component" value="Unassembled WGS sequence"/>
</dbReference>
<accession>A0A6I4STX6</accession>
<dbReference type="RefSeq" id="WP_159791801.1">
    <property type="nucleotide sequence ID" value="NZ_WTYM01000023.1"/>
</dbReference>
<dbReference type="AlphaFoldDB" id="A0A6I4STX6"/>
<dbReference type="InterPro" id="IPR029063">
    <property type="entry name" value="SAM-dependent_MTases_sf"/>
</dbReference>
<dbReference type="PANTHER" id="PTHR43861:SF1">
    <property type="entry name" value="TRANS-ACONITATE 2-METHYLTRANSFERASE"/>
    <property type="match status" value="1"/>
</dbReference>
<keyword evidence="2" id="KW-0808">Transferase</keyword>
<proteinExistence type="predicted"/>
<protein>
    <submittedName>
        <fullName evidence="2">Methyltransferase</fullName>
    </submittedName>
</protein>
<name>A0A6I4STX6_9SPHN</name>
<gene>
    <name evidence="2" type="ORF">GRI89_02365</name>
</gene>
<dbReference type="OrthoDB" id="9777830at2"/>
<keyword evidence="2" id="KW-0489">Methyltransferase</keyword>
<evidence type="ECO:0000313" key="2">
    <source>
        <dbReference type="EMBL" id="MXO58390.1"/>
    </source>
</evidence>
<organism evidence="2 3">
    <name type="scientific">Croceibacterium salegens</name>
    <dbReference type="NCBI Taxonomy" id="1737568"/>
    <lineage>
        <taxon>Bacteria</taxon>
        <taxon>Pseudomonadati</taxon>
        <taxon>Pseudomonadota</taxon>
        <taxon>Alphaproteobacteria</taxon>
        <taxon>Sphingomonadales</taxon>
        <taxon>Erythrobacteraceae</taxon>
        <taxon>Croceibacterium</taxon>
    </lineage>
</organism>
<dbReference type="EMBL" id="WTYM01000023">
    <property type="protein sequence ID" value="MXO58390.1"/>
    <property type="molecule type" value="Genomic_DNA"/>
</dbReference>
<dbReference type="GO" id="GO:0008168">
    <property type="term" value="F:methyltransferase activity"/>
    <property type="evidence" value="ECO:0007669"/>
    <property type="project" value="UniProtKB-KW"/>
</dbReference>
<evidence type="ECO:0000259" key="1">
    <source>
        <dbReference type="Pfam" id="PF08242"/>
    </source>
</evidence>
<feature type="domain" description="Methyltransferase type 12" evidence="1">
    <location>
        <begin position="52"/>
        <end position="143"/>
    </location>
</feature>
<dbReference type="SUPFAM" id="SSF53335">
    <property type="entry name" value="S-adenosyl-L-methionine-dependent methyltransferases"/>
    <property type="match status" value="1"/>
</dbReference>
<reference evidence="2 3" key="1">
    <citation type="submission" date="2019-12" db="EMBL/GenBank/DDBJ databases">
        <title>Genomic-based taxomic classification of the family Erythrobacteraceae.</title>
        <authorList>
            <person name="Xu L."/>
        </authorList>
    </citation>
    <scope>NUCLEOTIDE SEQUENCE [LARGE SCALE GENOMIC DNA]</scope>
    <source>
        <strain evidence="2 3">MCCC 1K01500</strain>
    </source>
</reference>
<sequence>MPGPLAVRLAGQLARPRGLPGTLLGRAMDLANRRCTALAIDLLDPQDGERLLDAGCGTGAALAAVLRRADCLCTGIDPSPAMIAAARRRLGKRVALAPVRIEDLPPSVGPFDAILALNVLYFADDTGAMVRALRRALAPGGRLVGYATHRETMERWSFARAGLHRLFDAPSLISLLEQGGFASSAISVQECAVGPGVRGLLVCARH</sequence>
<dbReference type="PANTHER" id="PTHR43861">
    <property type="entry name" value="TRANS-ACONITATE 2-METHYLTRANSFERASE-RELATED"/>
    <property type="match status" value="1"/>
</dbReference>
<keyword evidence="3" id="KW-1185">Reference proteome</keyword>